<evidence type="ECO:0000256" key="5">
    <source>
        <dbReference type="ARBA" id="ARBA00022519"/>
    </source>
</evidence>
<dbReference type="InterPro" id="IPR005330">
    <property type="entry name" value="MHYT_dom"/>
</dbReference>
<dbReference type="GO" id="GO:0005524">
    <property type="term" value="F:ATP binding"/>
    <property type="evidence" value="ECO:0007669"/>
    <property type="project" value="UniProtKB-KW"/>
</dbReference>
<dbReference type="InterPro" id="IPR000014">
    <property type="entry name" value="PAS"/>
</dbReference>
<feature type="modified residue" description="4-aspartylphosphate" evidence="14">
    <location>
        <position position="715"/>
    </location>
</feature>
<evidence type="ECO:0000256" key="2">
    <source>
        <dbReference type="ARBA" id="ARBA00004429"/>
    </source>
</evidence>
<keyword evidence="5" id="KW-0997">Cell inner membrane</keyword>
<dbReference type="Pfam" id="PF03707">
    <property type="entry name" value="MHYT"/>
    <property type="match status" value="4"/>
</dbReference>
<keyword evidence="11 15" id="KW-1133">Transmembrane helix</keyword>
<dbReference type="SUPFAM" id="SSF52172">
    <property type="entry name" value="CheY-like"/>
    <property type="match status" value="1"/>
</dbReference>
<dbReference type="Pfam" id="PF00989">
    <property type="entry name" value="PAS"/>
    <property type="match status" value="1"/>
</dbReference>
<dbReference type="CDD" id="cd16922">
    <property type="entry name" value="HATPase_EvgS-ArcB-TorS-like"/>
    <property type="match status" value="1"/>
</dbReference>
<dbReference type="Gene3D" id="3.40.50.2300">
    <property type="match status" value="1"/>
</dbReference>
<dbReference type="PROSITE" id="PS50109">
    <property type="entry name" value="HIS_KIN"/>
    <property type="match status" value="1"/>
</dbReference>
<keyword evidence="6 14" id="KW-0597">Phosphoprotein</keyword>
<dbReference type="CDD" id="cd17546">
    <property type="entry name" value="REC_hyHK_CKI1_RcsC-like"/>
    <property type="match status" value="1"/>
</dbReference>
<feature type="domain" description="MHYT" evidence="20">
    <location>
        <begin position="37"/>
        <end position="232"/>
    </location>
</feature>
<dbReference type="EC" id="2.7.13.3" evidence="3"/>
<dbReference type="SMART" id="SM00091">
    <property type="entry name" value="PAS"/>
    <property type="match status" value="1"/>
</dbReference>
<feature type="domain" description="Histidine kinase" evidence="16">
    <location>
        <begin position="428"/>
        <end position="646"/>
    </location>
</feature>
<dbReference type="InterPro" id="IPR003594">
    <property type="entry name" value="HATPase_dom"/>
</dbReference>
<keyword evidence="13 15" id="KW-0472">Membrane</keyword>
<evidence type="ECO:0000256" key="7">
    <source>
        <dbReference type="ARBA" id="ARBA00022679"/>
    </source>
</evidence>
<gene>
    <name evidence="21" type="ORF">NNL38_04220</name>
</gene>
<evidence type="ECO:0000256" key="4">
    <source>
        <dbReference type="ARBA" id="ARBA00022475"/>
    </source>
</evidence>
<dbReference type="PROSITE" id="PS50924">
    <property type="entry name" value="MHYT"/>
    <property type="match status" value="1"/>
</dbReference>
<evidence type="ECO:0000259" key="20">
    <source>
        <dbReference type="PROSITE" id="PS50924"/>
    </source>
</evidence>
<dbReference type="SMART" id="SM00387">
    <property type="entry name" value="HATPase_c"/>
    <property type="match status" value="1"/>
</dbReference>
<keyword evidence="4" id="KW-1003">Cell membrane</keyword>
<dbReference type="PROSITE" id="PS50112">
    <property type="entry name" value="PAS"/>
    <property type="match status" value="1"/>
</dbReference>
<dbReference type="InterPro" id="IPR036097">
    <property type="entry name" value="HisK_dim/P_sf"/>
</dbReference>
<feature type="domain" description="Response regulatory" evidence="17">
    <location>
        <begin position="666"/>
        <end position="785"/>
    </location>
</feature>
<evidence type="ECO:0000259" key="19">
    <source>
        <dbReference type="PROSITE" id="PS50113"/>
    </source>
</evidence>
<name>A0ABY5GGU3_9GAMM</name>
<sequence>MPVIIYTSASNSASMYSLQQFFIVNEPDPSLLVTGQYSPWLVLLSLCIAVGASFMALSLATAAKRKASPVMQRMHLLTGAASLGVGVWSMHFIGMLAFELCTTVSYDPGITLLSMLPSFLAAFVTLNLLAKRRVNWPKLLACGIIVGLGIGSMHYIGMAAMVLGPALRYEPIYFSLSIIVAAGLATLALWISFRLRQQLSLPGYQIRLLASLVMGLAIAGMHYTAMEATRFVGQMEPGFDPHSQKHYTLALTIAVVTILLSLTVAALNALVRYRALLRKSEETATELKAMFDTAVDGIIKISAQGEILSFNASAERIFGYSETEVTGRNISTLMPEPYRSAHDGYLMNYLTTGTKKIIGSGREVTALRKDGLTIDIRLAVGESSIQGTRQFVGFVTDITERKKMEADLHHAKEQAIEAAQVKSTFLANMSHEIRTPMNAILGFTELLMNTPLNELQKKNLGIVRSSAKSLLALLNDILDSAKLESGSTELEMRDFSLHQVCDQVIATLSLAARKKGLRLELNYAPQLNEFFRGDPLRIQQVILNLLSNAVKFTERGHVTLWVSPATTGKGVVIGVEDSGIGISADRLEKIFAPFSQADSSMTRRFGGTGLGTTISRQLVELMGGQINVTSTVGEGSTFRVTLPLSIGKPVARDIFGDEEIRLPPLHILVADDVAQNLELLTAMLESRGHTLVTASNGQQAVEHFSKQPFDLVLMDVQMPVMNGLEACQAIRRFETQQGLSSTPLIALTASVMEQDKRQAEAAGMDGFTCKPISVIELTGEIARVLGRQAASQHMYPELRKNDLQLPIDYEMGRTLWGSTQKHLDAIRRFMDNEGMVDTLTPAFEQSPQAAIAPAHRLKGVAGNLCLPQLARCVGNIEALLKQEDFAEVPSLLAAYQQSLSELTELLEEQTTTLEPTETTNNPVAPLDLDQLTILISQLQQGEIPEETFADLKPKIPADVADKVTDALHDFEPERAADILITYKKNKLACHDGTQ</sequence>
<dbReference type="InterPro" id="IPR005467">
    <property type="entry name" value="His_kinase_dom"/>
</dbReference>
<dbReference type="CDD" id="cd00082">
    <property type="entry name" value="HisKA"/>
    <property type="match status" value="1"/>
</dbReference>
<dbReference type="InterPro" id="IPR008207">
    <property type="entry name" value="Sig_transdc_His_kin_Hpt_dom"/>
</dbReference>
<keyword evidence="10 21" id="KW-0067">ATP-binding</keyword>
<evidence type="ECO:0000259" key="16">
    <source>
        <dbReference type="PROSITE" id="PS50109"/>
    </source>
</evidence>
<feature type="transmembrane region" description="Helical" evidence="15">
    <location>
        <begin position="75"/>
        <end position="98"/>
    </location>
</feature>
<comment type="subcellular location">
    <subcellularLocation>
        <location evidence="2">Cell inner membrane</location>
        <topology evidence="2">Multi-pass membrane protein</topology>
    </subcellularLocation>
</comment>
<dbReference type="Gene3D" id="1.20.120.160">
    <property type="entry name" value="HPT domain"/>
    <property type="match status" value="1"/>
</dbReference>
<dbReference type="SUPFAM" id="SSF47384">
    <property type="entry name" value="Homodimeric domain of signal transducing histidine kinase"/>
    <property type="match status" value="1"/>
</dbReference>
<organism evidence="21 22">
    <name type="scientific">Photobacterium atrarenae</name>
    <dbReference type="NCBI Taxonomy" id="865757"/>
    <lineage>
        <taxon>Bacteria</taxon>
        <taxon>Pseudomonadati</taxon>
        <taxon>Pseudomonadota</taxon>
        <taxon>Gammaproteobacteria</taxon>
        <taxon>Vibrionales</taxon>
        <taxon>Vibrionaceae</taxon>
        <taxon>Photobacterium</taxon>
    </lineage>
</organism>
<accession>A0ABY5GGU3</accession>
<dbReference type="PROSITE" id="PS50113">
    <property type="entry name" value="PAC"/>
    <property type="match status" value="1"/>
</dbReference>
<keyword evidence="10 21" id="KW-0547">Nucleotide-binding</keyword>
<dbReference type="Proteomes" id="UP001057998">
    <property type="component" value="Chromosome 1"/>
</dbReference>
<dbReference type="PANTHER" id="PTHR43047:SF64">
    <property type="entry name" value="HISTIDINE KINASE CONTAINING CHEY-HOMOLOGOUS RECEIVER DOMAIN AND PAS DOMAIN-RELATED"/>
    <property type="match status" value="1"/>
</dbReference>
<evidence type="ECO:0000256" key="12">
    <source>
        <dbReference type="ARBA" id="ARBA00023012"/>
    </source>
</evidence>
<dbReference type="Pfam" id="PF02518">
    <property type="entry name" value="HATPase_c"/>
    <property type="match status" value="1"/>
</dbReference>
<keyword evidence="7" id="KW-0808">Transferase</keyword>
<comment type="catalytic activity">
    <reaction evidence="1">
        <text>ATP + protein L-histidine = ADP + protein N-phospho-L-histidine.</text>
        <dbReference type="EC" id="2.7.13.3"/>
    </reaction>
</comment>
<dbReference type="InterPro" id="IPR036641">
    <property type="entry name" value="HPT_dom_sf"/>
</dbReference>
<evidence type="ECO:0000256" key="1">
    <source>
        <dbReference type="ARBA" id="ARBA00000085"/>
    </source>
</evidence>
<dbReference type="Gene3D" id="3.30.565.10">
    <property type="entry name" value="Histidine kinase-like ATPase, C-terminal domain"/>
    <property type="match status" value="1"/>
</dbReference>
<dbReference type="PRINTS" id="PR00344">
    <property type="entry name" value="BCTRLSENSOR"/>
</dbReference>
<evidence type="ECO:0000256" key="8">
    <source>
        <dbReference type="ARBA" id="ARBA00022692"/>
    </source>
</evidence>
<evidence type="ECO:0000313" key="22">
    <source>
        <dbReference type="Proteomes" id="UP001057998"/>
    </source>
</evidence>
<dbReference type="RefSeq" id="WP_255389774.1">
    <property type="nucleotide sequence ID" value="NZ_CP101508.1"/>
</dbReference>
<evidence type="ECO:0000256" key="11">
    <source>
        <dbReference type="ARBA" id="ARBA00022989"/>
    </source>
</evidence>
<evidence type="ECO:0000256" key="14">
    <source>
        <dbReference type="PROSITE-ProRule" id="PRU00169"/>
    </source>
</evidence>
<dbReference type="Pfam" id="PF01627">
    <property type="entry name" value="Hpt"/>
    <property type="match status" value="1"/>
</dbReference>
<evidence type="ECO:0000256" key="15">
    <source>
        <dbReference type="PROSITE-ProRule" id="PRU00244"/>
    </source>
</evidence>
<evidence type="ECO:0000259" key="18">
    <source>
        <dbReference type="PROSITE" id="PS50112"/>
    </source>
</evidence>
<dbReference type="InterPro" id="IPR011006">
    <property type="entry name" value="CheY-like_superfamily"/>
</dbReference>
<dbReference type="InterPro" id="IPR035965">
    <property type="entry name" value="PAS-like_dom_sf"/>
</dbReference>
<reference evidence="21" key="1">
    <citation type="submission" date="2022-07" db="EMBL/GenBank/DDBJ databases">
        <title>Genome sequencing of Photobacterium atrarenae GJH2-4.</title>
        <authorList>
            <person name="Park S.-J."/>
        </authorList>
    </citation>
    <scope>NUCLEOTIDE SEQUENCE</scope>
    <source>
        <strain evidence="21">GJH2-4</strain>
    </source>
</reference>
<dbReference type="InterPro" id="IPR001789">
    <property type="entry name" value="Sig_transdc_resp-reg_receiver"/>
</dbReference>
<evidence type="ECO:0000256" key="10">
    <source>
        <dbReference type="ARBA" id="ARBA00022840"/>
    </source>
</evidence>
<dbReference type="InterPro" id="IPR003661">
    <property type="entry name" value="HisK_dim/P_dom"/>
</dbReference>
<dbReference type="PANTHER" id="PTHR43047">
    <property type="entry name" value="TWO-COMPONENT HISTIDINE PROTEIN KINASE"/>
    <property type="match status" value="1"/>
</dbReference>
<dbReference type="NCBIfam" id="TIGR00229">
    <property type="entry name" value="sensory_box"/>
    <property type="match status" value="1"/>
</dbReference>
<keyword evidence="8 15" id="KW-0812">Transmembrane</keyword>
<dbReference type="CDD" id="cd00130">
    <property type="entry name" value="PAS"/>
    <property type="match status" value="1"/>
</dbReference>
<dbReference type="SUPFAM" id="SSF55874">
    <property type="entry name" value="ATPase domain of HSP90 chaperone/DNA topoisomerase II/histidine kinase"/>
    <property type="match status" value="1"/>
</dbReference>
<feature type="transmembrane region" description="Helical" evidence="15">
    <location>
        <begin position="40"/>
        <end position="63"/>
    </location>
</feature>
<dbReference type="Pfam" id="PF00512">
    <property type="entry name" value="HisKA"/>
    <property type="match status" value="1"/>
</dbReference>
<dbReference type="SMART" id="SM00448">
    <property type="entry name" value="REC"/>
    <property type="match status" value="1"/>
</dbReference>
<feature type="domain" description="PAC" evidence="19">
    <location>
        <begin position="360"/>
        <end position="410"/>
    </location>
</feature>
<evidence type="ECO:0000256" key="6">
    <source>
        <dbReference type="ARBA" id="ARBA00022553"/>
    </source>
</evidence>
<keyword evidence="12" id="KW-0902">Two-component regulatory system</keyword>
<evidence type="ECO:0000256" key="9">
    <source>
        <dbReference type="ARBA" id="ARBA00022777"/>
    </source>
</evidence>
<dbReference type="InterPro" id="IPR004358">
    <property type="entry name" value="Sig_transdc_His_kin-like_C"/>
</dbReference>
<proteinExistence type="predicted"/>
<dbReference type="SMART" id="SM00388">
    <property type="entry name" value="HisKA"/>
    <property type="match status" value="1"/>
</dbReference>
<dbReference type="EMBL" id="CP101508">
    <property type="protein sequence ID" value="UTV28459.1"/>
    <property type="molecule type" value="Genomic_DNA"/>
</dbReference>
<feature type="domain" description="PAS" evidence="18">
    <location>
        <begin position="283"/>
        <end position="353"/>
    </location>
</feature>
<dbReference type="Gene3D" id="1.10.287.130">
    <property type="match status" value="1"/>
</dbReference>
<dbReference type="InterPro" id="IPR000700">
    <property type="entry name" value="PAS-assoc_C"/>
</dbReference>
<dbReference type="SUPFAM" id="SSF55785">
    <property type="entry name" value="PYP-like sensor domain (PAS domain)"/>
    <property type="match status" value="1"/>
</dbReference>
<feature type="transmembrane region" description="Helical" evidence="15">
    <location>
        <begin position="139"/>
        <end position="166"/>
    </location>
</feature>
<evidence type="ECO:0000259" key="17">
    <source>
        <dbReference type="PROSITE" id="PS50110"/>
    </source>
</evidence>
<dbReference type="PROSITE" id="PS50110">
    <property type="entry name" value="RESPONSE_REGULATORY"/>
    <property type="match status" value="1"/>
</dbReference>
<evidence type="ECO:0000313" key="21">
    <source>
        <dbReference type="EMBL" id="UTV28459.1"/>
    </source>
</evidence>
<feature type="transmembrane region" description="Helical" evidence="15">
    <location>
        <begin position="172"/>
        <end position="193"/>
    </location>
</feature>
<dbReference type="Gene3D" id="3.30.450.20">
    <property type="entry name" value="PAS domain"/>
    <property type="match status" value="1"/>
</dbReference>
<evidence type="ECO:0000256" key="3">
    <source>
        <dbReference type="ARBA" id="ARBA00012438"/>
    </source>
</evidence>
<feature type="transmembrane region" description="Helical" evidence="15">
    <location>
        <begin position="246"/>
        <end position="271"/>
    </location>
</feature>
<dbReference type="InterPro" id="IPR036890">
    <property type="entry name" value="HATPase_C_sf"/>
</dbReference>
<dbReference type="Pfam" id="PF00072">
    <property type="entry name" value="Response_reg"/>
    <property type="match status" value="1"/>
</dbReference>
<keyword evidence="22" id="KW-1185">Reference proteome</keyword>
<protein>
    <recommendedName>
        <fullName evidence="3">histidine kinase</fullName>
        <ecNumber evidence="3">2.7.13.3</ecNumber>
    </recommendedName>
</protein>
<dbReference type="SUPFAM" id="SSF47226">
    <property type="entry name" value="Histidine-containing phosphotransfer domain, HPT domain"/>
    <property type="match status" value="1"/>
</dbReference>
<evidence type="ECO:0000256" key="13">
    <source>
        <dbReference type="ARBA" id="ARBA00023136"/>
    </source>
</evidence>
<dbReference type="InterPro" id="IPR013767">
    <property type="entry name" value="PAS_fold"/>
</dbReference>
<feature type="transmembrane region" description="Helical" evidence="15">
    <location>
        <begin position="110"/>
        <end position="130"/>
    </location>
</feature>
<feature type="transmembrane region" description="Helical" evidence="15">
    <location>
        <begin position="205"/>
        <end position="226"/>
    </location>
</feature>
<keyword evidence="9" id="KW-0418">Kinase</keyword>